<protein>
    <submittedName>
        <fullName evidence="2">Uncharacterized protein DUF2795</fullName>
    </submittedName>
</protein>
<dbReference type="Pfam" id="PF11387">
    <property type="entry name" value="DUF2795"/>
    <property type="match status" value="1"/>
</dbReference>
<organism evidence="2 3">
    <name type="scientific">Azoarcus indigens</name>
    <dbReference type="NCBI Taxonomy" id="29545"/>
    <lineage>
        <taxon>Bacteria</taxon>
        <taxon>Pseudomonadati</taxon>
        <taxon>Pseudomonadota</taxon>
        <taxon>Betaproteobacteria</taxon>
        <taxon>Rhodocyclales</taxon>
        <taxon>Zoogloeaceae</taxon>
        <taxon>Azoarcus</taxon>
    </lineage>
</organism>
<dbReference type="OrthoDB" id="6161020at2"/>
<dbReference type="Proteomes" id="UP000295129">
    <property type="component" value="Unassembled WGS sequence"/>
</dbReference>
<reference evidence="2 3" key="1">
    <citation type="submission" date="2019-03" db="EMBL/GenBank/DDBJ databases">
        <title>Genomic Encyclopedia of Type Strains, Phase IV (KMG-IV): sequencing the most valuable type-strain genomes for metagenomic binning, comparative biology and taxonomic classification.</title>
        <authorList>
            <person name="Goeker M."/>
        </authorList>
    </citation>
    <scope>NUCLEOTIDE SEQUENCE [LARGE SCALE GENOMIC DNA]</scope>
    <source>
        <strain evidence="2 3">DSM 12121</strain>
    </source>
</reference>
<dbReference type="RefSeq" id="WP_133593585.1">
    <property type="nucleotide sequence ID" value="NZ_SNVV01000015.1"/>
</dbReference>
<sequence>MATEQRQQGQEQSGGETPNPVQIQKFLGGLDYPVDKQAILGKAREQGADQRVMDALEQLPERAYDSPVSISREVSKLG</sequence>
<accession>A0A4R6DUZ0</accession>
<evidence type="ECO:0000313" key="2">
    <source>
        <dbReference type="EMBL" id="TDN48439.1"/>
    </source>
</evidence>
<name>A0A4R6DUZ0_9RHOO</name>
<gene>
    <name evidence="2" type="ORF">C7389_115106</name>
</gene>
<dbReference type="EMBL" id="SNVV01000015">
    <property type="protein sequence ID" value="TDN48439.1"/>
    <property type="molecule type" value="Genomic_DNA"/>
</dbReference>
<keyword evidence="3" id="KW-1185">Reference proteome</keyword>
<comment type="caution">
    <text evidence="2">The sequence shown here is derived from an EMBL/GenBank/DDBJ whole genome shotgun (WGS) entry which is preliminary data.</text>
</comment>
<evidence type="ECO:0000313" key="3">
    <source>
        <dbReference type="Proteomes" id="UP000295129"/>
    </source>
</evidence>
<evidence type="ECO:0000256" key="1">
    <source>
        <dbReference type="SAM" id="MobiDB-lite"/>
    </source>
</evidence>
<dbReference type="InterPro" id="IPR021527">
    <property type="entry name" value="DUF2795"/>
</dbReference>
<dbReference type="AlphaFoldDB" id="A0A4R6DUZ0"/>
<proteinExistence type="predicted"/>
<feature type="compositionally biased region" description="Low complexity" evidence="1">
    <location>
        <begin position="1"/>
        <end position="16"/>
    </location>
</feature>
<feature type="region of interest" description="Disordered" evidence="1">
    <location>
        <begin position="1"/>
        <end position="22"/>
    </location>
</feature>